<dbReference type="Gene3D" id="1.20.1250.20">
    <property type="entry name" value="MFS general substrate transporter like domains"/>
    <property type="match status" value="2"/>
</dbReference>
<dbReference type="InterPro" id="IPR024989">
    <property type="entry name" value="MFS_assoc_dom"/>
</dbReference>
<feature type="transmembrane region" description="Helical" evidence="8">
    <location>
        <begin position="266"/>
        <end position="285"/>
    </location>
</feature>
<dbReference type="GO" id="GO:0015528">
    <property type="term" value="F:lactose:proton symporter activity"/>
    <property type="evidence" value="ECO:0007669"/>
    <property type="project" value="TreeGrafter"/>
</dbReference>
<keyword evidence="3" id="KW-1003">Cell membrane</keyword>
<reference evidence="10 13" key="3">
    <citation type="journal article" date="2014" name="Environ. Microbiol.">
        <title>Halorhabdus tiamatea: proteogenomics and glycosidase activity measurements identify the first cultivated euryarchaeon from a deep-sea anoxic brine lake as potential polysaccharide degrader.</title>
        <authorList>
            <person name="Werner J."/>
            <person name="Ferrer M."/>
            <person name="Michel G."/>
            <person name="Mann A.J."/>
            <person name="Huang S."/>
            <person name="Juarez S."/>
            <person name="Ciordia S."/>
            <person name="Albar J.P."/>
            <person name="Alcaide M."/>
            <person name="La Cono V."/>
            <person name="Yakimov M.M."/>
            <person name="Antunes A."/>
            <person name="Taborda M."/>
            <person name="Da Costa M.S."/>
            <person name="Amann R.I."/>
            <person name="Gloeckner F.O."/>
            <person name="Golyshina O.V."/>
            <person name="Golyshin P.N."/>
            <person name="Teeling H."/>
        </authorList>
    </citation>
    <scope>NUCLEOTIDE SEQUENCE [LARGE SCALE GENOMIC DNA]</scope>
    <source>
        <strain evidence="13">SARL4B</strain>
        <strain evidence="10">Type strain: SARL4B</strain>
    </source>
</reference>
<feature type="transmembrane region" description="Helical" evidence="8">
    <location>
        <begin position="156"/>
        <end position="176"/>
    </location>
</feature>
<proteinExistence type="predicted"/>
<dbReference type="InterPro" id="IPR020846">
    <property type="entry name" value="MFS_dom"/>
</dbReference>
<dbReference type="AlphaFoldDB" id="F7PM28"/>
<keyword evidence="7 8" id="KW-0472">Membrane</keyword>
<keyword evidence="6 8" id="KW-1133">Transmembrane helix</keyword>
<organism evidence="11 12">
    <name type="scientific">Halorhabdus tiamatea SARL4B</name>
    <dbReference type="NCBI Taxonomy" id="1033806"/>
    <lineage>
        <taxon>Archaea</taxon>
        <taxon>Methanobacteriati</taxon>
        <taxon>Methanobacteriota</taxon>
        <taxon>Stenosarchaea group</taxon>
        <taxon>Halobacteria</taxon>
        <taxon>Halobacteriales</taxon>
        <taxon>Haloarculaceae</taxon>
        <taxon>Halorhabdus</taxon>
    </lineage>
</organism>
<evidence type="ECO:0000256" key="7">
    <source>
        <dbReference type="ARBA" id="ARBA00023136"/>
    </source>
</evidence>
<feature type="transmembrane region" description="Helical" evidence="8">
    <location>
        <begin position="238"/>
        <end position="259"/>
    </location>
</feature>
<accession>F7PM28</accession>
<dbReference type="Proteomes" id="UP000015381">
    <property type="component" value="Chromosome I"/>
</dbReference>
<feature type="transmembrane region" description="Helical" evidence="8">
    <location>
        <begin position="201"/>
        <end position="226"/>
    </location>
</feature>
<feature type="transmembrane region" description="Helical" evidence="8">
    <location>
        <begin position="357"/>
        <end position="381"/>
    </location>
</feature>
<keyword evidence="5 8" id="KW-0812">Transmembrane</keyword>
<feature type="domain" description="Major facilitator superfamily (MFS) profile" evidence="9">
    <location>
        <begin position="158"/>
        <end position="391"/>
    </location>
</feature>
<evidence type="ECO:0000256" key="5">
    <source>
        <dbReference type="ARBA" id="ARBA00022692"/>
    </source>
</evidence>
<dbReference type="EMBL" id="HF571520">
    <property type="protein sequence ID" value="CCQ34531.1"/>
    <property type="molecule type" value="Genomic_DNA"/>
</dbReference>
<dbReference type="PROSITE" id="PS50850">
    <property type="entry name" value="MFS"/>
    <property type="match status" value="1"/>
</dbReference>
<dbReference type="GeneID" id="23799031"/>
<dbReference type="HOGENOM" id="CLU_013133_6_1_2"/>
<evidence type="ECO:0000259" key="9">
    <source>
        <dbReference type="PROSITE" id="PS50850"/>
    </source>
</evidence>
<dbReference type="OrthoDB" id="204977at2157"/>
<evidence type="ECO:0000256" key="4">
    <source>
        <dbReference type="ARBA" id="ARBA00022519"/>
    </source>
</evidence>
<dbReference type="GO" id="GO:0005886">
    <property type="term" value="C:plasma membrane"/>
    <property type="evidence" value="ECO:0007669"/>
    <property type="project" value="UniProtKB-SubCell"/>
</dbReference>
<dbReference type="Pfam" id="PF12832">
    <property type="entry name" value="MFS_1_like"/>
    <property type="match status" value="1"/>
</dbReference>
<dbReference type="InterPro" id="IPR036259">
    <property type="entry name" value="MFS_trans_sf"/>
</dbReference>
<name>F7PM28_9EURY</name>
<feature type="transmembrane region" description="Helical" evidence="8">
    <location>
        <begin position="70"/>
        <end position="90"/>
    </location>
</feature>
<feature type="transmembrane region" description="Helical" evidence="8">
    <location>
        <begin position="133"/>
        <end position="150"/>
    </location>
</feature>
<evidence type="ECO:0000313" key="10">
    <source>
        <dbReference type="EMBL" id="CCQ34531.1"/>
    </source>
</evidence>
<evidence type="ECO:0000256" key="8">
    <source>
        <dbReference type="SAM" id="Phobius"/>
    </source>
</evidence>
<reference evidence="11 12" key="2">
    <citation type="journal article" date="2013" name="PLoS ONE">
        <title>INDIGO - INtegrated Data Warehouse of MIcrobial GenOmes with Examples from the Red Sea Extremophiles.</title>
        <authorList>
            <person name="Alam I."/>
            <person name="Antunes A."/>
            <person name="Kamau A.A."/>
            <person name="Ba Alawi W."/>
            <person name="Kalkatawi M."/>
            <person name="Stingl U."/>
            <person name="Bajic V.B."/>
        </authorList>
    </citation>
    <scope>NUCLEOTIDE SEQUENCE [LARGE SCALE GENOMIC DNA]</scope>
    <source>
        <strain evidence="11 12">SARL4B</strain>
    </source>
</reference>
<dbReference type="PANTHER" id="PTHR23522">
    <property type="entry name" value="BLL5896 PROTEIN"/>
    <property type="match status" value="1"/>
</dbReference>
<evidence type="ECO:0000256" key="3">
    <source>
        <dbReference type="ARBA" id="ARBA00022475"/>
    </source>
</evidence>
<gene>
    <name evidence="11" type="ORF">HLRTI_001568</name>
    <name evidence="10" type="ORF">HTIA_2423</name>
</gene>
<keyword evidence="13" id="KW-1185">Reference proteome</keyword>
<evidence type="ECO:0000256" key="2">
    <source>
        <dbReference type="ARBA" id="ARBA00022448"/>
    </source>
</evidence>
<sequence length="391" mass="40897">MISDERRYQFIYLVLYAAANGISGYRNVFFEDIGLSESQMGMIGAVLIGAGIVAQPLWGVLADAYGRTKLVMAVGAIVSIVGGLLFPIGTILESPYLLMLIAAAIYSAFRAPIIPLANAMVLSAGIDFGNVRAFGSIAFGIGILAMGPLVGTFGTVSIFVVYALGMTVFVLSIRGVPQPSSADLSPDLREDSLRLLTDPRFVLLLIVGVFFGAATTTGGAFFSVYIRAIEAGDAMTGAAWFVRTLAEAAIFVWAVHLGLEHRTQLVVGAVLSAVSFLLYVIPGTLPVTFLAQLPRGAGFALFTLASVSLAHEYAPDTLSGSAQALLAALGLGTGRVFGQVAGGWLADVIGVQGMYLYLAAAAGIGAVLSLGFFLGSVRTALRRVLSRANRR</sequence>
<evidence type="ECO:0000313" key="12">
    <source>
        <dbReference type="Proteomes" id="UP000003861"/>
    </source>
</evidence>
<dbReference type="PANTHER" id="PTHR23522:SF10">
    <property type="entry name" value="3-PHENYLPROPIONIC ACID TRANSPORTER-RELATED"/>
    <property type="match status" value="1"/>
</dbReference>
<dbReference type="KEGG" id="hti:HTIA_2423"/>
<dbReference type="GO" id="GO:0030395">
    <property type="term" value="F:lactose binding"/>
    <property type="evidence" value="ECO:0007669"/>
    <property type="project" value="TreeGrafter"/>
</dbReference>
<evidence type="ECO:0000256" key="6">
    <source>
        <dbReference type="ARBA" id="ARBA00022989"/>
    </source>
</evidence>
<comment type="subcellular location">
    <subcellularLocation>
        <location evidence="1">Cell inner membrane</location>
        <topology evidence="1">Multi-pass membrane protein</topology>
    </subcellularLocation>
</comment>
<feature type="transmembrane region" description="Helical" evidence="8">
    <location>
        <begin position="40"/>
        <end position="58"/>
    </location>
</feature>
<keyword evidence="2" id="KW-0813">Transport</keyword>
<protein>
    <submittedName>
        <fullName evidence="11">Major facilitator superfamily MFS 1 protein</fullName>
    </submittedName>
    <submittedName>
        <fullName evidence="10">Nucleoside/H+ symporter, major facilitator superfamily MFS_1</fullName>
    </submittedName>
</protein>
<dbReference type="STRING" id="1033806.HTIA_2423"/>
<dbReference type="RefSeq" id="WP_008527138.1">
    <property type="nucleotide sequence ID" value="NC_021921.1"/>
</dbReference>
<dbReference type="SUPFAM" id="SSF103473">
    <property type="entry name" value="MFS general substrate transporter"/>
    <property type="match status" value="1"/>
</dbReference>
<keyword evidence="4" id="KW-0997">Cell inner membrane</keyword>
<dbReference type="EMBL" id="AFNT02000016">
    <property type="protein sequence ID" value="ERJ06363.1"/>
    <property type="molecule type" value="Genomic_DNA"/>
</dbReference>
<reference evidence="11 12" key="1">
    <citation type="journal article" date="2011" name="J. Bacteriol.">
        <title>Genome sequence of Halorhabdus tiamatea, the first archaeon isolated from a deep-sea anoxic brine lake.</title>
        <authorList>
            <person name="Antunes A."/>
            <person name="Alam I."/>
            <person name="Bajic V.B."/>
            <person name="Stingl U."/>
        </authorList>
    </citation>
    <scope>NUCLEOTIDE SEQUENCE [LARGE SCALE GENOMIC DNA]</scope>
    <source>
        <strain evidence="11 12">SARL4B</strain>
    </source>
</reference>
<feature type="transmembrane region" description="Helical" evidence="8">
    <location>
        <begin position="10"/>
        <end position="28"/>
    </location>
</feature>
<feature type="transmembrane region" description="Helical" evidence="8">
    <location>
        <begin position="96"/>
        <end position="121"/>
    </location>
</feature>
<evidence type="ECO:0000256" key="1">
    <source>
        <dbReference type="ARBA" id="ARBA00004429"/>
    </source>
</evidence>
<dbReference type="Proteomes" id="UP000003861">
    <property type="component" value="Unassembled WGS sequence"/>
</dbReference>
<evidence type="ECO:0000313" key="11">
    <source>
        <dbReference type="EMBL" id="ERJ06363.1"/>
    </source>
</evidence>
<evidence type="ECO:0000313" key="13">
    <source>
        <dbReference type="Proteomes" id="UP000015381"/>
    </source>
</evidence>
<dbReference type="eggNOG" id="arCOG00130">
    <property type="taxonomic scope" value="Archaea"/>
</dbReference>